<evidence type="ECO:0000259" key="1">
    <source>
        <dbReference type="Pfam" id="PF03235"/>
    </source>
</evidence>
<dbReference type="Proteomes" id="UP000753908">
    <property type="component" value="Unassembled WGS sequence"/>
</dbReference>
<accession>A0A951PTE3</accession>
<name>A0A951PTE3_9CYAN</name>
<evidence type="ECO:0000313" key="2">
    <source>
        <dbReference type="EMBL" id="MBW4548906.1"/>
    </source>
</evidence>
<dbReference type="EMBL" id="JAHHIF010000075">
    <property type="protein sequence ID" value="MBW4548906.1"/>
    <property type="molecule type" value="Genomic_DNA"/>
</dbReference>
<reference evidence="2" key="1">
    <citation type="submission" date="2021-05" db="EMBL/GenBank/DDBJ databases">
        <authorList>
            <person name="Pietrasiak N."/>
            <person name="Ward R."/>
            <person name="Stajich J.E."/>
            <person name="Kurbessoian T."/>
        </authorList>
    </citation>
    <scope>NUCLEOTIDE SEQUENCE</scope>
    <source>
        <strain evidence="2">CPER-KK1</strain>
    </source>
</reference>
<comment type="caution">
    <text evidence="2">The sequence shown here is derived from an EMBL/GenBank/DDBJ whole genome shotgun (WGS) entry which is preliminary data.</text>
</comment>
<gene>
    <name evidence="2" type="ORF">KME25_31555</name>
</gene>
<proteinExistence type="predicted"/>
<protein>
    <submittedName>
        <fullName evidence="2">DUF262 domain-containing protein</fullName>
    </submittedName>
</protein>
<reference evidence="2" key="2">
    <citation type="journal article" date="2022" name="Microbiol. Resour. Announc.">
        <title>Metagenome Sequencing to Explore Phylogenomics of Terrestrial Cyanobacteria.</title>
        <authorList>
            <person name="Ward R.D."/>
            <person name="Stajich J.E."/>
            <person name="Johansen J.R."/>
            <person name="Huntemann M."/>
            <person name="Clum A."/>
            <person name="Foster B."/>
            <person name="Foster B."/>
            <person name="Roux S."/>
            <person name="Palaniappan K."/>
            <person name="Varghese N."/>
            <person name="Mukherjee S."/>
            <person name="Reddy T.B.K."/>
            <person name="Daum C."/>
            <person name="Copeland A."/>
            <person name="Chen I.A."/>
            <person name="Ivanova N.N."/>
            <person name="Kyrpides N.C."/>
            <person name="Shapiro N."/>
            <person name="Eloe-Fadrosh E.A."/>
            <person name="Pietrasiak N."/>
        </authorList>
    </citation>
    <scope>NUCLEOTIDE SEQUENCE</scope>
    <source>
        <strain evidence="2">CPER-KK1</strain>
    </source>
</reference>
<evidence type="ECO:0000313" key="3">
    <source>
        <dbReference type="Proteomes" id="UP000753908"/>
    </source>
</evidence>
<sequence>MTSISSFSITQVPLLNLLQDIKSGKIQVADFQRSWCWNEERITRLLASISLGFPVGAIMLVEQSYSDVKFRPRLVEGVNLEHPPVPTALILDGLQRLTSLFMSLLCDQPVRIDRGKRYPPEKHWYYIKIAEALKYPPNKRHEAIMGFSIDEALYRDGEILVDSQTREIEADLSLFPLFQVFNFPEWRSHYCKYQHNNPQKLAMIDEFEATVIKNFEQYQMGVFLLSAELPKESIYYIFEENNKRHSQATEFDWLTASFAAKGFDLRSDWIAREKRLNSHPVLRYLRATDFLQAIALMANHTQRAQVPSPRSHPQELAKVARSRDVLHLDLAEYQQGMEPLSLAFEQVAHFLRNQAIYEPNDLPYPMQLVVMAPLFTILGEPVKLNWVYQRLKQWFYCAIISGSYSRLREATATKDLLEVPQWINGGEVPSTVTEAHLSAQQLQSIVNAGSPIYRTLTAFLRCDVALDFLTGEPIPRSLRSDPKIENHHIFPQQWCKQQGIPSSRYNSIINRTPLTAQTNNWLGGVAPSEYLIYLEGHGMSEQRIEEILRSHLIDPATLYNDDFDAFFEARTQAILARFGRAMGKDELGDNQAPR</sequence>
<dbReference type="Pfam" id="PF03235">
    <property type="entry name" value="GmrSD_N"/>
    <property type="match status" value="1"/>
</dbReference>
<dbReference type="AlphaFoldDB" id="A0A951PTE3"/>
<dbReference type="PANTHER" id="PTHR37292">
    <property type="entry name" value="VNG6097C"/>
    <property type="match status" value="1"/>
</dbReference>
<feature type="domain" description="GmrSD restriction endonucleases N-terminal" evidence="1">
    <location>
        <begin position="15"/>
        <end position="258"/>
    </location>
</feature>
<dbReference type="InterPro" id="IPR004919">
    <property type="entry name" value="GmrSD_N"/>
</dbReference>
<dbReference type="PANTHER" id="PTHR37292:SF2">
    <property type="entry name" value="DUF262 DOMAIN-CONTAINING PROTEIN"/>
    <property type="match status" value="1"/>
</dbReference>
<organism evidence="2 3">
    <name type="scientific">Symplocastrum torsivum CPER-KK1</name>
    <dbReference type="NCBI Taxonomy" id="450513"/>
    <lineage>
        <taxon>Bacteria</taxon>
        <taxon>Bacillati</taxon>
        <taxon>Cyanobacteriota</taxon>
        <taxon>Cyanophyceae</taxon>
        <taxon>Oscillatoriophycideae</taxon>
        <taxon>Oscillatoriales</taxon>
        <taxon>Microcoleaceae</taxon>
        <taxon>Symplocastrum</taxon>
    </lineage>
</organism>